<feature type="binding site" evidence="7">
    <location>
        <position position="228"/>
    </location>
    <ligand>
        <name>Zn(2+)</name>
        <dbReference type="ChEBI" id="CHEBI:29105"/>
        <label>3</label>
    </ligand>
</feature>
<dbReference type="HOGENOM" id="CLU_025885_0_4_14"/>
<feature type="binding site" evidence="7">
    <location>
        <position position="260"/>
    </location>
    <ligand>
        <name>Zn(2+)</name>
        <dbReference type="ChEBI" id="CHEBI:29105"/>
        <label>2</label>
    </ligand>
</feature>
<name>A0A0H3DMZ0_MYCPB</name>
<dbReference type="GeneID" id="66609016"/>
<dbReference type="SMART" id="SM00518">
    <property type="entry name" value="AP2Ec"/>
    <property type="match status" value="1"/>
</dbReference>
<dbReference type="PROSITE" id="PS00730">
    <property type="entry name" value="AP_NUCLEASE_F2_2"/>
    <property type="match status" value="1"/>
</dbReference>
<feature type="binding site" evidence="7">
    <location>
        <position position="184"/>
    </location>
    <ligand>
        <name>Zn(2+)</name>
        <dbReference type="ChEBI" id="CHEBI:29105"/>
        <label>3</label>
    </ligand>
</feature>
<dbReference type="InterPro" id="IPR013022">
    <property type="entry name" value="Xyl_isomerase-like_TIM-brl"/>
</dbReference>
<dbReference type="Gene3D" id="3.20.20.150">
    <property type="entry name" value="Divalent-metal-dependent TIM barrel enzymes"/>
    <property type="match status" value="1"/>
</dbReference>
<accession>A0A0H3DMZ0</accession>
<dbReference type="STRING" id="722438.F539_01845"/>
<evidence type="ECO:0000256" key="1">
    <source>
        <dbReference type="ARBA" id="ARBA00005340"/>
    </source>
</evidence>
<comment type="similarity">
    <text evidence="1 7">Belongs to the AP endonuclease 2 family.</text>
</comment>
<gene>
    <name evidence="7" type="primary">nfo</name>
    <name evidence="9" type="ordered locus">MPNE_0381</name>
</gene>
<dbReference type="eggNOG" id="COG0648">
    <property type="taxonomic scope" value="Bacteria"/>
</dbReference>
<keyword evidence="6 7" id="KW-0234">DNA repair</keyword>
<dbReference type="GO" id="GO:0006284">
    <property type="term" value="P:base-excision repair"/>
    <property type="evidence" value="ECO:0007669"/>
    <property type="project" value="TreeGrafter"/>
</dbReference>
<dbReference type="PaxDb" id="722438-MPNE_0381"/>
<feature type="binding site" evidence="7">
    <location>
        <position position="147"/>
    </location>
    <ligand>
        <name>Zn(2+)</name>
        <dbReference type="ChEBI" id="CHEBI:29105"/>
        <label>2</label>
    </ligand>
</feature>
<evidence type="ECO:0000313" key="9">
    <source>
        <dbReference type="EMBL" id="ADK87088.1"/>
    </source>
</evidence>
<proteinExistence type="inferred from homology"/>
<evidence type="ECO:0000256" key="5">
    <source>
        <dbReference type="ARBA" id="ARBA00022833"/>
    </source>
</evidence>
<dbReference type="InterPro" id="IPR036237">
    <property type="entry name" value="Xyl_isomerase-like_sf"/>
</dbReference>
<comment type="cofactor">
    <cofactor evidence="7">
        <name>Zn(2+)</name>
        <dbReference type="ChEBI" id="CHEBI:29105"/>
    </cofactor>
    <text evidence="7">Binds 3 Zn(2+) ions.</text>
</comment>
<dbReference type="GO" id="GO:0008833">
    <property type="term" value="F:deoxyribonuclease IV (phage-T4-induced) activity"/>
    <property type="evidence" value="ECO:0007669"/>
    <property type="project" value="UniProtKB-UniRule"/>
</dbReference>
<feature type="binding site" evidence="7">
    <location>
        <position position="230"/>
    </location>
    <ligand>
        <name>Zn(2+)</name>
        <dbReference type="ChEBI" id="CHEBI:29105"/>
        <label>3</label>
    </ligand>
</feature>
<evidence type="ECO:0000256" key="6">
    <source>
        <dbReference type="ARBA" id="ARBA00023204"/>
    </source>
</evidence>
<keyword evidence="5 7" id="KW-0862">Zinc</keyword>
<keyword evidence="7 9" id="KW-0255">Endonuclease</keyword>
<dbReference type="InterPro" id="IPR018246">
    <property type="entry name" value="AP_endonuc_F2_Zn_BS"/>
</dbReference>
<dbReference type="FunFam" id="3.20.20.150:FF:000001">
    <property type="entry name" value="Probable endonuclease 4"/>
    <property type="match status" value="1"/>
</dbReference>
<dbReference type="Pfam" id="PF01261">
    <property type="entry name" value="AP_endonuc_2"/>
    <property type="match status" value="1"/>
</dbReference>
<dbReference type="Proteomes" id="UP000007756">
    <property type="component" value="Chromosome"/>
</dbReference>
<feature type="binding site" evidence="7">
    <location>
        <position position="147"/>
    </location>
    <ligand>
        <name>Zn(2+)</name>
        <dbReference type="ChEBI" id="CHEBI:29105"/>
        <label>1</label>
    </ligand>
</feature>
<evidence type="ECO:0000256" key="2">
    <source>
        <dbReference type="ARBA" id="ARBA00022723"/>
    </source>
</evidence>
<feature type="domain" description="Xylose isomerase-like TIM barrel" evidence="8">
    <location>
        <begin position="22"/>
        <end position="281"/>
    </location>
</feature>
<dbReference type="PATRIC" id="fig|722438.3.peg.366"/>
<keyword evidence="7" id="KW-0540">Nuclease</keyword>
<dbReference type="RefSeq" id="WP_010874684.1">
    <property type="nucleotide sequence ID" value="NZ_CP010546.1"/>
</dbReference>
<feature type="binding site" evidence="7">
    <location>
        <position position="181"/>
    </location>
    <ligand>
        <name>Zn(2+)</name>
        <dbReference type="ChEBI" id="CHEBI:29105"/>
        <label>2</label>
    </ligand>
</feature>
<dbReference type="KEGG" id="mpj:MPNE_0381"/>
<dbReference type="GO" id="GO:0008081">
    <property type="term" value="F:phosphoric diester hydrolase activity"/>
    <property type="evidence" value="ECO:0007669"/>
    <property type="project" value="TreeGrafter"/>
</dbReference>
<dbReference type="CDD" id="cd00019">
    <property type="entry name" value="AP2Ec"/>
    <property type="match status" value="1"/>
</dbReference>
<evidence type="ECO:0000256" key="7">
    <source>
        <dbReference type="HAMAP-Rule" id="MF_00152"/>
    </source>
</evidence>
<evidence type="ECO:0000259" key="8">
    <source>
        <dbReference type="Pfam" id="PF01261"/>
    </source>
</evidence>
<dbReference type="PROSITE" id="PS00731">
    <property type="entry name" value="AP_NUCLEASE_F2_3"/>
    <property type="match status" value="1"/>
</dbReference>
<keyword evidence="2 7" id="KW-0479">Metal-binding</keyword>
<evidence type="ECO:0000256" key="4">
    <source>
        <dbReference type="ARBA" id="ARBA00022801"/>
    </source>
</evidence>
<dbReference type="EMBL" id="CP002077">
    <property type="protein sequence ID" value="ADK87088.1"/>
    <property type="molecule type" value="Genomic_DNA"/>
</dbReference>
<comment type="catalytic activity">
    <reaction evidence="7">
        <text>Endonucleolytic cleavage to 5'-phosphooligonucleotide end-products.</text>
        <dbReference type="EC" id="3.1.21.2"/>
    </reaction>
</comment>
<dbReference type="PANTHER" id="PTHR21445">
    <property type="entry name" value="ENDONUCLEASE IV ENDODEOXYRIBONUCLEASE IV"/>
    <property type="match status" value="1"/>
</dbReference>
<feature type="binding site" evidence="7">
    <location>
        <position position="215"/>
    </location>
    <ligand>
        <name>Zn(2+)</name>
        <dbReference type="ChEBI" id="CHEBI:29105"/>
        <label>2</label>
    </ligand>
</feature>
<reference evidence="9 10" key="1">
    <citation type="journal article" date="2010" name="Appl. Environ. Microbiol.">
        <title>Targeted chromosomal knockouts in Mycoplasma pneumoniae.</title>
        <authorList>
            <person name="Krishnakumar R."/>
            <person name="Assad-Garcia N."/>
            <person name="Benders G.A."/>
            <person name="Phan Q."/>
            <person name="Montague M.G."/>
            <person name="Glass J.I."/>
        </authorList>
    </citation>
    <scope>NUCLEOTIDE SEQUENCE [LARGE SCALE GENOMIC DNA]</scope>
    <source>
        <strain evidence="10">ATCC 15531 / DSM 22911 / NBRC 14401 / NCTC 10119 / FH</strain>
    </source>
</reference>
<comment type="function">
    <text evidence="7">Endonuclease IV plays a role in DNA repair. It cleaves phosphodiester bonds at apurinic or apyrimidinic (AP) sites, generating a 3'-hydroxyl group and a 5'-terminal sugar phosphate.</text>
</comment>
<evidence type="ECO:0000313" key="10">
    <source>
        <dbReference type="Proteomes" id="UP000007756"/>
    </source>
</evidence>
<protein>
    <recommendedName>
        <fullName evidence="7">Probable endonuclease 4</fullName>
        <ecNumber evidence="7">3.1.21.2</ecNumber>
    </recommendedName>
    <alternativeName>
        <fullName evidence="7">Endodeoxyribonuclease IV</fullName>
    </alternativeName>
    <alternativeName>
        <fullName evidence="7">Endonuclease IV</fullName>
    </alternativeName>
</protein>
<dbReference type="SMR" id="A0A0H3DMZ0"/>
<sequence>MPKLLGSFISFKSPHYLVGSVRDAVSIKAQAFMIFLGAPHTALRVDPNRMQIDEGHTLMEQHNLSKSGMVVHAPYIINCASKDPVKQTFAIDVLTREVKLCHAVGAKLIVLHPGSAVEQTQTQALDHLIKVLNTVIANTKEVIICLETMAGKGNEIGRDLDQLKYVINHIEQQERIGVCLDTCHFHDSGNDFNNTAEIMETIDTKLGFEFLKVIHLNESKNVCGSKKDRHANLGEGMIGFDNLMRFIAQPQIKQIPIVLETPSDKHNYPAVYGAEIERIRAWFGAR</sequence>
<evidence type="ECO:0000256" key="3">
    <source>
        <dbReference type="ARBA" id="ARBA00022763"/>
    </source>
</evidence>
<dbReference type="PROSITE" id="PS00729">
    <property type="entry name" value="AP_NUCLEASE_F2_1"/>
    <property type="match status" value="1"/>
</dbReference>
<dbReference type="PANTHER" id="PTHR21445:SF0">
    <property type="entry name" value="APURINIC-APYRIMIDINIC ENDONUCLEASE"/>
    <property type="match status" value="1"/>
</dbReference>
<dbReference type="HAMAP" id="MF_00152">
    <property type="entry name" value="Nfo"/>
    <property type="match status" value="1"/>
</dbReference>
<dbReference type="EC" id="3.1.21.2" evidence="7"/>
<organism evidence="9 10">
    <name type="scientific">Mycoplasmoides pneumoniae (strain ATCC 15531 / DSM 23978 / CIP 103766 / NBRC 14401 / NCTC 10119 / FH)</name>
    <name type="common">Mycoplasma pneumoniae</name>
    <dbReference type="NCBI Taxonomy" id="722438"/>
    <lineage>
        <taxon>Bacteria</taxon>
        <taxon>Bacillati</taxon>
        <taxon>Mycoplasmatota</taxon>
        <taxon>Mycoplasmoidales</taxon>
        <taxon>Mycoplasmoidaceae</taxon>
        <taxon>Mycoplasmoides</taxon>
    </lineage>
</organism>
<dbReference type="SUPFAM" id="SSF51658">
    <property type="entry name" value="Xylose isomerase-like"/>
    <property type="match status" value="1"/>
</dbReference>
<dbReference type="GO" id="GO:0003677">
    <property type="term" value="F:DNA binding"/>
    <property type="evidence" value="ECO:0007669"/>
    <property type="project" value="InterPro"/>
</dbReference>
<dbReference type="NCBIfam" id="TIGR00587">
    <property type="entry name" value="nfo"/>
    <property type="match status" value="1"/>
</dbReference>
<dbReference type="InterPro" id="IPR001719">
    <property type="entry name" value="AP_endonuc_2"/>
</dbReference>
<feature type="binding site" evidence="7">
    <location>
        <position position="112"/>
    </location>
    <ligand>
        <name>Zn(2+)</name>
        <dbReference type="ChEBI" id="CHEBI:29105"/>
        <label>1</label>
    </ligand>
</feature>
<feature type="binding site" evidence="7">
    <location>
        <position position="72"/>
    </location>
    <ligand>
        <name>Zn(2+)</name>
        <dbReference type="ChEBI" id="CHEBI:29105"/>
        <label>1</label>
    </ligand>
</feature>
<keyword evidence="3 7" id="KW-0227">DNA damage</keyword>
<dbReference type="AlphaFoldDB" id="A0A0H3DMZ0"/>
<dbReference type="GO" id="GO:0003906">
    <property type="term" value="F:DNA-(apurinic or apyrimidinic site) endonuclease activity"/>
    <property type="evidence" value="ECO:0007669"/>
    <property type="project" value="TreeGrafter"/>
</dbReference>
<dbReference type="PROSITE" id="PS51432">
    <property type="entry name" value="AP_NUCLEASE_F2_4"/>
    <property type="match status" value="1"/>
</dbReference>
<keyword evidence="4 7" id="KW-0378">Hydrolase</keyword>
<dbReference type="GO" id="GO:0008270">
    <property type="term" value="F:zinc ion binding"/>
    <property type="evidence" value="ECO:0007669"/>
    <property type="project" value="UniProtKB-UniRule"/>
</dbReference>